<name>A0A9P4L309_9PLEO</name>
<reference evidence="1" key="1">
    <citation type="submission" date="2020-01" db="EMBL/GenBank/DDBJ databases">
        <authorList>
            <consortium name="DOE Joint Genome Institute"/>
            <person name="Haridas S."/>
            <person name="Albert R."/>
            <person name="Binder M."/>
            <person name="Bloem J."/>
            <person name="Labutti K."/>
            <person name="Salamov A."/>
            <person name="Andreopoulos B."/>
            <person name="Baker S.E."/>
            <person name="Barry K."/>
            <person name="Bills G."/>
            <person name="Bluhm B.H."/>
            <person name="Cannon C."/>
            <person name="Castanera R."/>
            <person name="Culley D.E."/>
            <person name="Daum C."/>
            <person name="Ezra D."/>
            <person name="Gonzalez J.B."/>
            <person name="Henrissat B."/>
            <person name="Kuo A."/>
            <person name="Liang C."/>
            <person name="Lipzen A."/>
            <person name="Lutzoni F."/>
            <person name="Magnuson J."/>
            <person name="Mondo S."/>
            <person name="Nolan M."/>
            <person name="Ohm R."/>
            <person name="Pangilinan J."/>
            <person name="Park H.-J."/>
            <person name="Ramirez L."/>
            <person name="Alfaro M."/>
            <person name="Sun H."/>
            <person name="Tritt A."/>
            <person name="Yoshinaga Y."/>
            <person name="Zwiers L.-H."/>
            <person name="Turgeon B.G."/>
            <person name="Goodwin S.B."/>
            <person name="Spatafora J.W."/>
            <person name="Crous P.W."/>
            <person name="Grigoriev I.V."/>
        </authorList>
    </citation>
    <scope>NUCLEOTIDE SEQUENCE</scope>
    <source>
        <strain evidence="1">CBS 394.84</strain>
    </source>
</reference>
<sequence>NFSSSLFPPDLFYIGDCWPKASVNMVSKKVTQMHFSQEGGRITGFTWDCDSGTGKLYFERSAAAELQGLAKPISPLLRLPGELRNKIYGYLFIDEVLELGAHGDGIQFIHRREDLASGQTVHTLASVCQQLHQETHGLPLTTARLVTTRRDFLKLLDRKDDLINCRMRQVRIVSGFENLVKSRNIASMSPIIDFCREHPHVEVRITIGD</sequence>
<evidence type="ECO:0000313" key="2">
    <source>
        <dbReference type="Proteomes" id="UP000800039"/>
    </source>
</evidence>
<dbReference type="PANTHER" id="PTHR42085:SF1">
    <property type="entry name" value="F-BOX DOMAIN-CONTAINING PROTEIN"/>
    <property type="match status" value="1"/>
</dbReference>
<dbReference type="GeneID" id="63844699"/>
<keyword evidence="2" id="KW-1185">Reference proteome</keyword>
<organism evidence="1 2">
    <name type="scientific">Cucurbitaria berberidis CBS 394.84</name>
    <dbReference type="NCBI Taxonomy" id="1168544"/>
    <lineage>
        <taxon>Eukaryota</taxon>
        <taxon>Fungi</taxon>
        <taxon>Dikarya</taxon>
        <taxon>Ascomycota</taxon>
        <taxon>Pezizomycotina</taxon>
        <taxon>Dothideomycetes</taxon>
        <taxon>Pleosporomycetidae</taxon>
        <taxon>Pleosporales</taxon>
        <taxon>Pleosporineae</taxon>
        <taxon>Cucurbitariaceae</taxon>
        <taxon>Cucurbitaria</taxon>
    </lineage>
</organism>
<feature type="non-terminal residue" evidence="1">
    <location>
        <position position="209"/>
    </location>
</feature>
<gene>
    <name evidence="1" type="ORF">K460DRAFT_259046</name>
</gene>
<dbReference type="InterPro" id="IPR038883">
    <property type="entry name" value="AN11006-like"/>
</dbReference>
<dbReference type="RefSeq" id="XP_040782929.1">
    <property type="nucleotide sequence ID" value="XM_040927446.1"/>
</dbReference>
<dbReference type="EMBL" id="ML976620">
    <property type="protein sequence ID" value="KAF1840366.1"/>
    <property type="molecule type" value="Genomic_DNA"/>
</dbReference>
<dbReference type="AlphaFoldDB" id="A0A9P4L309"/>
<accession>A0A9P4L309</accession>
<dbReference type="Proteomes" id="UP000800039">
    <property type="component" value="Unassembled WGS sequence"/>
</dbReference>
<proteinExistence type="predicted"/>
<comment type="caution">
    <text evidence="1">The sequence shown here is derived from an EMBL/GenBank/DDBJ whole genome shotgun (WGS) entry which is preliminary data.</text>
</comment>
<evidence type="ECO:0000313" key="1">
    <source>
        <dbReference type="EMBL" id="KAF1840366.1"/>
    </source>
</evidence>
<dbReference type="OrthoDB" id="3684327at2759"/>
<dbReference type="PANTHER" id="PTHR42085">
    <property type="entry name" value="F-BOX DOMAIN-CONTAINING PROTEIN"/>
    <property type="match status" value="1"/>
</dbReference>
<protein>
    <submittedName>
        <fullName evidence="1">Uncharacterized protein</fullName>
    </submittedName>
</protein>
<feature type="non-terminal residue" evidence="1">
    <location>
        <position position="1"/>
    </location>
</feature>